<gene>
    <name evidence="7" type="ORF">RM552_07595</name>
</gene>
<keyword evidence="5" id="KW-0812">Transmembrane</keyword>
<evidence type="ECO:0000256" key="4">
    <source>
        <dbReference type="SAM" id="MobiDB-lite"/>
    </source>
</evidence>
<dbReference type="InterPro" id="IPR002130">
    <property type="entry name" value="Cyclophilin-type_PPIase_dom"/>
</dbReference>
<dbReference type="Proteomes" id="UP001253545">
    <property type="component" value="Unassembled WGS sequence"/>
</dbReference>
<dbReference type="EC" id="5.2.1.8" evidence="3"/>
<dbReference type="RefSeq" id="WP_311368157.1">
    <property type="nucleotide sequence ID" value="NZ_JAVRHX010000001.1"/>
</dbReference>
<comment type="catalytic activity">
    <reaction evidence="3">
        <text>[protein]-peptidylproline (omega=180) = [protein]-peptidylproline (omega=0)</text>
        <dbReference type="Rhea" id="RHEA:16237"/>
        <dbReference type="Rhea" id="RHEA-COMP:10747"/>
        <dbReference type="Rhea" id="RHEA-COMP:10748"/>
        <dbReference type="ChEBI" id="CHEBI:83833"/>
        <dbReference type="ChEBI" id="CHEBI:83834"/>
        <dbReference type="EC" id="5.2.1.8"/>
    </reaction>
</comment>
<keyword evidence="5" id="KW-0472">Membrane</keyword>
<evidence type="ECO:0000256" key="3">
    <source>
        <dbReference type="RuleBase" id="RU363019"/>
    </source>
</evidence>
<evidence type="ECO:0000256" key="1">
    <source>
        <dbReference type="ARBA" id="ARBA00023110"/>
    </source>
</evidence>
<feature type="domain" description="PPIase cyclophilin-type" evidence="6">
    <location>
        <begin position="33"/>
        <end position="188"/>
    </location>
</feature>
<dbReference type="InterPro" id="IPR029000">
    <property type="entry name" value="Cyclophilin-like_dom_sf"/>
</dbReference>
<dbReference type="GO" id="GO:0005524">
    <property type="term" value="F:ATP binding"/>
    <property type="evidence" value="ECO:0007669"/>
    <property type="project" value="UniProtKB-KW"/>
</dbReference>
<feature type="region of interest" description="Disordered" evidence="4">
    <location>
        <begin position="217"/>
        <end position="240"/>
    </location>
</feature>
<feature type="compositionally biased region" description="Polar residues" evidence="4">
    <location>
        <begin position="217"/>
        <end position="233"/>
    </location>
</feature>
<proteinExistence type="inferred from homology"/>
<dbReference type="InterPro" id="IPR044665">
    <property type="entry name" value="E_coli_cyclophilin_A-like"/>
</dbReference>
<keyword evidence="7" id="KW-0547">Nucleotide-binding</keyword>
<evidence type="ECO:0000313" key="7">
    <source>
        <dbReference type="EMBL" id="MDT0594697.1"/>
    </source>
</evidence>
<dbReference type="SUPFAM" id="SSF50891">
    <property type="entry name" value="Cyclophilin-like"/>
    <property type="match status" value="1"/>
</dbReference>
<keyword evidence="5" id="KW-1133">Transmembrane helix</keyword>
<keyword evidence="7" id="KW-0067">ATP-binding</keyword>
<feature type="chain" id="PRO_5044969149" description="Peptidyl-prolyl cis-trans isomerase" evidence="3">
    <location>
        <begin position="25"/>
        <end position="266"/>
    </location>
</feature>
<reference evidence="7 8" key="1">
    <citation type="submission" date="2023-09" db="EMBL/GenBank/DDBJ databases">
        <authorList>
            <person name="Rey-Velasco X."/>
        </authorList>
    </citation>
    <scope>NUCLEOTIDE SEQUENCE [LARGE SCALE GENOMIC DNA]</scope>
    <source>
        <strain evidence="7 8">P117</strain>
    </source>
</reference>
<evidence type="ECO:0000256" key="5">
    <source>
        <dbReference type="SAM" id="Phobius"/>
    </source>
</evidence>
<evidence type="ECO:0000259" key="6">
    <source>
        <dbReference type="PROSITE" id="PS50072"/>
    </source>
</evidence>
<protein>
    <recommendedName>
        <fullName evidence="3">Peptidyl-prolyl cis-trans isomerase</fullName>
        <shortName evidence="3">PPIase</shortName>
        <ecNumber evidence="3">5.2.1.8</ecNumber>
    </recommendedName>
</protein>
<comment type="similarity">
    <text evidence="3">Belongs to the cyclophilin-type PPIase family.</text>
</comment>
<accession>A0ABU2ZTH0</accession>
<organism evidence="7 8">
    <name type="scientific">Glaciecola petra</name>
    <dbReference type="NCBI Taxonomy" id="3075602"/>
    <lineage>
        <taxon>Bacteria</taxon>
        <taxon>Pseudomonadati</taxon>
        <taxon>Pseudomonadota</taxon>
        <taxon>Gammaproteobacteria</taxon>
        <taxon>Alteromonadales</taxon>
        <taxon>Alteromonadaceae</taxon>
        <taxon>Glaciecola</taxon>
    </lineage>
</organism>
<comment type="caution">
    <text evidence="7">The sequence shown here is derived from an EMBL/GenBank/DDBJ whole genome shotgun (WGS) entry which is preliminary data.</text>
</comment>
<sequence length="266" mass="28314">MKNNLLLGFCLLTLSLSVSHIVKATVVEVRTVVGDFQVNLFDDVTPQTVNNFLDYVNSGAYANNVVHRSVPGFVVQMGGFTYNNAFPLDEVATGAPVVNEPELSNLRGTIAMAKLSGNPDSATSQFFVNLENNATVLDPQNGGFSVFGQVLGNGMEVVDAIANLSRFNFGGALAELPLRDYSTTDATNNVVPNDDNFVIITDIVVIDATRVTNSDLNPASNTLIDSSSEQPTNPDGGDSSGGGSINIVLLIGLALIIRLRYLRKTN</sequence>
<dbReference type="PRINTS" id="PR00153">
    <property type="entry name" value="CSAPPISMRASE"/>
</dbReference>
<keyword evidence="1 3" id="KW-0697">Rotamase</keyword>
<comment type="function">
    <text evidence="3">PPIases accelerate the folding of proteins. It catalyzes the cis-trans isomerization of proline imidic peptide bonds in oligopeptides.</text>
</comment>
<feature type="signal peptide" evidence="3">
    <location>
        <begin position="1"/>
        <end position="24"/>
    </location>
</feature>
<name>A0ABU2ZTH0_9ALTE</name>
<keyword evidence="8" id="KW-1185">Reference proteome</keyword>
<dbReference type="Gene3D" id="2.40.100.10">
    <property type="entry name" value="Cyclophilin-like"/>
    <property type="match status" value="1"/>
</dbReference>
<keyword evidence="2 3" id="KW-0413">Isomerase</keyword>
<feature type="transmembrane region" description="Helical" evidence="5">
    <location>
        <begin position="243"/>
        <end position="261"/>
    </location>
</feature>
<keyword evidence="3" id="KW-0732">Signal</keyword>
<dbReference type="GO" id="GO:0003755">
    <property type="term" value="F:peptidyl-prolyl cis-trans isomerase activity"/>
    <property type="evidence" value="ECO:0007669"/>
    <property type="project" value="UniProtKB-EC"/>
</dbReference>
<evidence type="ECO:0000313" key="8">
    <source>
        <dbReference type="Proteomes" id="UP001253545"/>
    </source>
</evidence>
<dbReference type="Pfam" id="PF00160">
    <property type="entry name" value="Pro_isomerase"/>
    <property type="match status" value="1"/>
</dbReference>
<dbReference type="PANTHER" id="PTHR43246">
    <property type="entry name" value="PEPTIDYL-PROLYL CIS-TRANS ISOMERASE CYP38, CHLOROPLASTIC"/>
    <property type="match status" value="1"/>
</dbReference>
<dbReference type="PROSITE" id="PS50072">
    <property type="entry name" value="CSA_PPIASE_2"/>
    <property type="match status" value="1"/>
</dbReference>
<dbReference type="EMBL" id="JAVRHX010000001">
    <property type="protein sequence ID" value="MDT0594697.1"/>
    <property type="molecule type" value="Genomic_DNA"/>
</dbReference>
<evidence type="ECO:0000256" key="2">
    <source>
        <dbReference type="ARBA" id="ARBA00023235"/>
    </source>
</evidence>